<dbReference type="STRING" id="42157.A0A182EV92"/>
<organism evidence="3">
    <name type="scientific">Onchocerca ochengi</name>
    <name type="common">Filarial nematode worm</name>
    <dbReference type="NCBI Taxonomy" id="42157"/>
    <lineage>
        <taxon>Eukaryota</taxon>
        <taxon>Metazoa</taxon>
        <taxon>Ecdysozoa</taxon>
        <taxon>Nematoda</taxon>
        <taxon>Chromadorea</taxon>
        <taxon>Rhabditida</taxon>
        <taxon>Spirurina</taxon>
        <taxon>Spiruromorpha</taxon>
        <taxon>Filarioidea</taxon>
        <taxon>Onchocercidae</taxon>
        <taxon>Onchocerca</taxon>
    </lineage>
</organism>
<protein>
    <submittedName>
        <fullName evidence="3">Ovule protein</fullName>
    </submittedName>
</protein>
<sequence>MFAKMSRKEMRNISRKKGKGLWLAHMDRDHGDTTKTQLRESCSLSVLNQQHLSIVRNSKSSDNLHRVVLHVTPPASRKSTIFFNLRCIKVELSELQPCNEF</sequence>
<evidence type="ECO:0000313" key="1">
    <source>
        <dbReference type="EMBL" id="VDM97991.1"/>
    </source>
</evidence>
<dbReference type="EMBL" id="UYRW01009614">
    <property type="protein sequence ID" value="VDM97991.1"/>
    <property type="molecule type" value="Genomic_DNA"/>
</dbReference>
<proteinExistence type="predicted"/>
<dbReference type="AlphaFoldDB" id="A0A182EV92"/>
<reference evidence="1 2" key="2">
    <citation type="submission" date="2018-08" db="EMBL/GenBank/DDBJ databases">
        <authorList>
            <person name="Laetsch R D."/>
            <person name="Stevens L."/>
            <person name="Kumar S."/>
            <person name="Blaxter L. M."/>
        </authorList>
    </citation>
    <scope>NUCLEOTIDE SEQUENCE [LARGE SCALE GENOMIC DNA]</scope>
</reference>
<dbReference type="Proteomes" id="UP000271087">
    <property type="component" value="Unassembled WGS sequence"/>
</dbReference>
<name>A0A182EV92_ONCOC</name>
<accession>A0A182EV92</accession>
<dbReference type="OrthoDB" id="5841841at2759"/>
<keyword evidence="2" id="KW-1185">Reference proteome</keyword>
<evidence type="ECO:0000313" key="3">
    <source>
        <dbReference type="WBParaSite" id="nOo.2.0.1.t12081-RA"/>
    </source>
</evidence>
<gene>
    <name evidence="1" type="ORF">NOO_LOCUS12081</name>
</gene>
<dbReference type="WBParaSite" id="nOo.2.0.1.t12081-RA">
    <property type="protein sequence ID" value="nOo.2.0.1.t12081-RA"/>
    <property type="gene ID" value="nOo.2.0.1.g12081"/>
</dbReference>
<evidence type="ECO:0000313" key="2">
    <source>
        <dbReference type="Proteomes" id="UP000271087"/>
    </source>
</evidence>
<reference evidence="3" key="1">
    <citation type="submission" date="2016-06" db="UniProtKB">
        <authorList>
            <consortium name="WormBaseParasite"/>
        </authorList>
    </citation>
    <scope>IDENTIFICATION</scope>
</reference>